<dbReference type="CDD" id="cd02790">
    <property type="entry name" value="MopB_CT_Formate-Dh_H"/>
    <property type="match status" value="1"/>
</dbReference>
<evidence type="ECO:0000256" key="3">
    <source>
        <dbReference type="ARBA" id="ARBA00010312"/>
    </source>
</evidence>
<keyword evidence="5" id="KW-0500">Molybdenum</keyword>
<sequence>MTMKYVATTCPYCGTGCSFNLVVQDGKVVGTAPYRRSPVNEGKVCPKGTYAHEFVNSPDRLTKPLIKKNGKFEEATWDEAYDLIARKFKSYKPDEFAALASARVSNEENYLLMKFARGVMKSRHIDHCARLCHASTVAGLAAAFGSGAMTNSILDIAESKCVFILGSNTFEQHPLIGRRVMQAKKSGAKIIYADPRYTATAKQADLYMPFVSGSDVAILNGLMQEIIKNGWEDREFVANRTKDYEKLKEVVMKDAYSLESVSKISGIPVESLRTAAEWLGTNKPGAILYSMGITQHTVGVDNVKSVANIQMLLGNLGKPGSGVNALRGQNNVQGACDMGALPVVFTGYQKVVDEAAHKKFADAWGFPDGICEPKNGYEVTVMMDVLTDNPGELKCMYIMGENPMLSDPDLNHVRHAIESLEFLVVQDIFLTETAELADVVLPAACYAERDGTQTSTERRVQMWRTAQNPPGEAKEDWKIISELAAKMGYAAQFPYRSAEEIFDEVAKVTPSYAGMNYERLNRPEALHWPCPAADHPGTPILHTAKFAHPDGLGVFAPIEWKPPAEVPDAEYPFVLTTGRVLWHWHTGTMTRRSATLDAEVPTGWIEINPEDAKALGIRDKEKVRAVTRRGSVDVPARVTGDIMKGIMFMPFHFKECAANILTNNALDPIAKIPEFKACAVKVEKITEA</sequence>
<dbReference type="GO" id="GO:0043546">
    <property type="term" value="F:molybdopterin cofactor binding"/>
    <property type="evidence" value="ECO:0007669"/>
    <property type="project" value="InterPro"/>
</dbReference>
<evidence type="ECO:0000256" key="2">
    <source>
        <dbReference type="ARBA" id="ARBA00001966"/>
    </source>
</evidence>
<evidence type="ECO:0000256" key="6">
    <source>
        <dbReference type="ARBA" id="ARBA00022723"/>
    </source>
</evidence>
<evidence type="ECO:0000256" key="7">
    <source>
        <dbReference type="ARBA" id="ARBA00023002"/>
    </source>
</evidence>
<name>A0A0H1QX49_9EURY</name>
<dbReference type="SUPFAM" id="SSF53706">
    <property type="entry name" value="Formate dehydrogenase/DMSO reductase, domains 1-3"/>
    <property type="match status" value="1"/>
</dbReference>
<dbReference type="NCBIfam" id="TIGR01591">
    <property type="entry name" value="Fdh-alpha"/>
    <property type="match status" value="1"/>
</dbReference>
<dbReference type="GO" id="GO:0022904">
    <property type="term" value="P:respiratory electron transport chain"/>
    <property type="evidence" value="ECO:0007669"/>
    <property type="project" value="TreeGrafter"/>
</dbReference>
<dbReference type="FunFam" id="2.40.40.20:FF:000005">
    <property type="entry name" value="Periplasmic nitrate reductase"/>
    <property type="match status" value="1"/>
</dbReference>
<evidence type="ECO:0000313" key="12">
    <source>
        <dbReference type="Proteomes" id="UP000035301"/>
    </source>
</evidence>
<keyword evidence="12" id="KW-1185">Reference proteome</keyword>
<dbReference type="STRING" id="1550566.SZ63_10680"/>
<dbReference type="GO" id="GO:0046872">
    <property type="term" value="F:metal ion binding"/>
    <property type="evidence" value="ECO:0007669"/>
    <property type="project" value="UniProtKB-KW"/>
</dbReference>
<dbReference type="GO" id="GO:0008863">
    <property type="term" value="F:formate dehydrogenase (NAD+) activity"/>
    <property type="evidence" value="ECO:0007669"/>
    <property type="project" value="InterPro"/>
</dbReference>
<dbReference type="Gene3D" id="2.20.25.90">
    <property type="entry name" value="ADC-like domains"/>
    <property type="match status" value="1"/>
</dbReference>
<comment type="caution">
    <text evidence="11">The sequence shown here is derived from an EMBL/GenBank/DDBJ whole genome shotgun (WGS) entry which is preliminary data.</text>
</comment>
<evidence type="ECO:0000256" key="5">
    <source>
        <dbReference type="ARBA" id="ARBA00022505"/>
    </source>
</evidence>
<evidence type="ECO:0000256" key="8">
    <source>
        <dbReference type="ARBA" id="ARBA00023004"/>
    </source>
</evidence>
<organism evidence="11 12">
    <name type="scientific">Methanoculleus sediminis</name>
    <dbReference type="NCBI Taxonomy" id="1550566"/>
    <lineage>
        <taxon>Archaea</taxon>
        <taxon>Methanobacteriati</taxon>
        <taxon>Methanobacteriota</taxon>
        <taxon>Stenosarchaea group</taxon>
        <taxon>Methanomicrobia</taxon>
        <taxon>Methanomicrobiales</taxon>
        <taxon>Methanomicrobiaceae</taxon>
        <taxon>Methanoculleus</taxon>
    </lineage>
</organism>
<dbReference type="InterPro" id="IPR027467">
    <property type="entry name" value="MopterinOxRdtase_cofactor_BS"/>
</dbReference>
<dbReference type="GO" id="GO:0051539">
    <property type="term" value="F:4 iron, 4 sulfur cluster binding"/>
    <property type="evidence" value="ECO:0007669"/>
    <property type="project" value="UniProtKB-KW"/>
</dbReference>
<evidence type="ECO:0000256" key="4">
    <source>
        <dbReference type="ARBA" id="ARBA00022485"/>
    </source>
</evidence>
<dbReference type="Gene3D" id="2.40.40.20">
    <property type="match status" value="1"/>
</dbReference>
<reference evidence="11 12" key="1">
    <citation type="journal article" date="2015" name="Int. J. Syst. Evol. Microbiol.">
        <title>Methanoculleus sediminis sp. nov., a methanogen from sediments near a submarine mud volcano.</title>
        <authorList>
            <person name="Chen S.C."/>
            <person name="Chen M.F."/>
            <person name="Lai M.C."/>
            <person name="Weng C.Y."/>
            <person name="Wu S.Y."/>
            <person name="Lin S."/>
            <person name="Yang T.F."/>
            <person name="Chen P.C."/>
        </authorList>
    </citation>
    <scope>NUCLEOTIDE SEQUENCE [LARGE SCALE GENOMIC DNA]</scope>
    <source>
        <strain evidence="11 12">S3Fa</strain>
    </source>
</reference>
<dbReference type="GO" id="GO:0015942">
    <property type="term" value="P:formate metabolic process"/>
    <property type="evidence" value="ECO:0007669"/>
    <property type="project" value="InterPro"/>
</dbReference>
<keyword evidence="7" id="KW-0560">Oxidoreductase</keyword>
<feature type="domain" description="4Fe-4S Mo/W bis-MGD-type" evidence="10">
    <location>
        <begin position="3"/>
        <end position="59"/>
    </location>
</feature>
<accession>A0A0H1QX49</accession>
<proteinExistence type="inferred from homology"/>
<dbReference type="InterPro" id="IPR041925">
    <property type="entry name" value="CT_Formate-Dh_H"/>
</dbReference>
<keyword evidence="6" id="KW-0479">Metal-binding</keyword>
<comment type="cofactor">
    <cofactor evidence="2">
        <name>[4Fe-4S] cluster</name>
        <dbReference type="ChEBI" id="CHEBI:49883"/>
    </cofactor>
</comment>
<dbReference type="Proteomes" id="UP000035301">
    <property type="component" value="Unassembled WGS sequence"/>
</dbReference>
<protein>
    <submittedName>
        <fullName evidence="11">Formate dehydrogenase</fullName>
    </submittedName>
</protein>
<dbReference type="PANTHER" id="PTHR43105:SF14">
    <property type="entry name" value="FORMATE DEHYDROGENASE H"/>
    <property type="match status" value="1"/>
</dbReference>
<dbReference type="InterPro" id="IPR006963">
    <property type="entry name" value="Mopterin_OxRdtase_4Fe-4S_dom"/>
</dbReference>
<dbReference type="PROSITE" id="PS51669">
    <property type="entry name" value="4FE4S_MOW_BIS_MGD"/>
    <property type="match status" value="1"/>
</dbReference>
<dbReference type="InterPro" id="IPR006656">
    <property type="entry name" value="Mopterin_OxRdtase"/>
</dbReference>
<evidence type="ECO:0000259" key="10">
    <source>
        <dbReference type="PROSITE" id="PS51669"/>
    </source>
</evidence>
<dbReference type="PROSITE" id="PS00551">
    <property type="entry name" value="MOLYBDOPTERIN_PROK_1"/>
    <property type="match status" value="1"/>
</dbReference>
<keyword evidence="4" id="KW-0004">4Fe-4S</keyword>
<dbReference type="PANTHER" id="PTHR43105">
    <property type="entry name" value="RESPIRATORY NITRATE REDUCTASE"/>
    <property type="match status" value="1"/>
</dbReference>
<keyword evidence="8" id="KW-0408">Iron</keyword>
<comment type="similarity">
    <text evidence="3">Belongs to the prokaryotic molybdopterin-containing oxidoreductase family.</text>
</comment>
<keyword evidence="9" id="KW-0411">Iron-sulfur</keyword>
<dbReference type="Pfam" id="PF00384">
    <property type="entry name" value="Molybdopterin"/>
    <property type="match status" value="1"/>
</dbReference>
<dbReference type="GO" id="GO:0016020">
    <property type="term" value="C:membrane"/>
    <property type="evidence" value="ECO:0007669"/>
    <property type="project" value="TreeGrafter"/>
</dbReference>
<dbReference type="SMART" id="SM00926">
    <property type="entry name" value="Molybdop_Fe4S4"/>
    <property type="match status" value="1"/>
</dbReference>
<dbReference type="Gene3D" id="3.40.228.10">
    <property type="entry name" value="Dimethylsulfoxide Reductase, domain 2"/>
    <property type="match status" value="1"/>
</dbReference>
<evidence type="ECO:0000313" key="11">
    <source>
        <dbReference type="EMBL" id="KLK87520.1"/>
    </source>
</evidence>
<evidence type="ECO:0000256" key="9">
    <source>
        <dbReference type="ARBA" id="ARBA00023014"/>
    </source>
</evidence>
<dbReference type="InterPro" id="IPR006478">
    <property type="entry name" value="Formate_DH_asu"/>
</dbReference>
<dbReference type="GO" id="GO:0003954">
    <property type="term" value="F:NADH dehydrogenase activity"/>
    <property type="evidence" value="ECO:0007669"/>
    <property type="project" value="TreeGrafter"/>
</dbReference>
<dbReference type="Gene3D" id="3.40.50.740">
    <property type="match status" value="1"/>
</dbReference>
<dbReference type="CDD" id="cd02753">
    <property type="entry name" value="MopB_Formate-Dh-H"/>
    <property type="match status" value="1"/>
</dbReference>
<dbReference type="OrthoDB" id="23466at2157"/>
<gene>
    <name evidence="11" type="ORF">SZ63_10680</name>
</gene>
<comment type="cofactor">
    <cofactor evidence="1">
        <name>Mo-bis(molybdopterin guanine dinucleotide)</name>
        <dbReference type="ChEBI" id="CHEBI:60539"/>
    </cofactor>
</comment>
<dbReference type="SUPFAM" id="SSF50692">
    <property type="entry name" value="ADC-like"/>
    <property type="match status" value="1"/>
</dbReference>
<evidence type="ECO:0000256" key="1">
    <source>
        <dbReference type="ARBA" id="ARBA00001942"/>
    </source>
</evidence>
<dbReference type="InterPro" id="IPR006657">
    <property type="entry name" value="MoPterin_dinucl-bd_dom"/>
</dbReference>
<dbReference type="EMBL" id="JXOJ01000006">
    <property type="protein sequence ID" value="KLK87520.1"/>
    <property type="molecule type" value="Genomic_DNA"/>
</dbReference>
<dbReference type="AlphaFoldDB" id="A0A0H1QX49"/>
<dbReference type="Pfam" id="PF04879">
    <property type="entry name" value="Molybdop_Fe4S4"/>
    <property type="match status" value="1"/>
</dbReference>
<dbReference type="PATRIC" id="fig|1550566.3.peg.2331"/>
<dbReference type="InterPro" id="IPR009010">
    <property type="entry name" value="Asp_de-COase-like_dom_sf"/>
</dbReference>
<dbReference type="InterPro" id="IPR050123">
    <property type="entry name" value="Prok_molybdopt-oxidoreductase"/>
</dbReference>
<dbReference type="Pfam" id="PF01568">
    <property type="entry name" value="Molydop_binding"/>
    <property type="match status" value="1"/>
</dbReference>
<dbReference type="FunFam" id="3.40.228.10:FF:000002">
    <property type="entry name" value="Formate dehydrogenase subunit alpha"/>
    <property type="match status" value="1"/>
</dbReference>
<dbReference type="InterPro" id="IPR006655">
    <property type="entry name" value="Mopterin_OxRdtase_prok_CS"/>
</dbReference>
<dbReference type="PROSITE" id="PS00490">
    <property type="entry name" value="MOLYBDOPTERIN_PROK_2"/>
    <property type="match status" value="1"/>
</dbReference>
<dbReference type="InterPro" id="IPR041924">
    <property type="entry name" value="Formate_Dh-H_N"/>
</dbReference>
<dbReference type="RefSeq" id="WP_048185231.1">
    <property type="nucleotide sequence ID" value="NZ_JXOJ01000006.1"/>
</dbReference>